<dbReference type="PANTHER" id="PTHR13191:SF0">
    <property type="entry name" value="RIBOSOMAL RNA-PROCESSING PROTEIN 7 HOMOLOG A-RELATED"/>
    <property type="match status" value="1"/>
</dbReference>
<evidence type="ECO:0000259" key="2">
    <source>
        <dbReference type="Pfam" id="PF12923"/>
    </source>
</evidence>
<dbReference type="Gene3D" id="6.10.250.1770">
    <property type="match status" value="1"/>
</dbReference>
<feature type="domain" description="Rrp7 RRM-like N-terminal" evidence="3">
    <location>
        <begin position="44"/>
        <end position="111"/>
    </location>
</feature>
<dbReference type="Pfam" id="PF17799">
    <property type="entry name" value="RRM_Rrp7"/>
    <property type="match status" value="1"/>
</dbReference>
<dbReference type="CDD" id="cd12951">
    <property type="entry name" value="RRP7_Rrp7A"/>
    <property type="match status" value="1"/>
</dbReference>
<dbReference type="Pfam" id="PF12923">
    <property type="entry name" value="RRP7"/>
    <property type="match status" value="1"/>
</dbReference>
<dbReference type="Proteomes" id="UP000886700">
    <property type="component" value="Unplaced"/>
</dbReference>
<protein>
    <submittedName>
        <fullName evidence="5">Ribosomal RNA-processing protein 7 homolog A</fullName>
    </submittedName>
</protein>
<dbReference type="InterPro" id="IPR035979">
    <property type="entry name" value="RBD_domain_sf"/>
</dbReference>
<accession>A0ABM2Y583</accession>
<evidence type="ECO:0000259" key="3">
    <source>
        <dbReference type="Pfam" id="PF17799"/>
    </source>
</evidence>
<reference evidence="5" key="1">
    <citation type="submission" date="2025-08" db="UniProtKB">
        <authorList>
            <consortium name="RefSeq"/>
        </authorList>
    </citation>
    <scope>IDENTIFICATION</scope>
    <source>
        <tissue evidence="5">Liver</tissue>
    </source>
</reference>
<dbReference type="InterPro" id="IPR040447">
    <property type="entry name" value="RRM_Rrp7"/>
</dbReference>
<gene>
    <name evidence="5" type="primary">Rrp7a</name>
</gene>
<dbReference type="CDD" id="cd12294">
    <property type="entry name" value="RRM_Rrp7A"/>
    <property type="match status" value="1"/>
</dbReference>
<evidence type="ECO:0000313" key="4">
    <source>
        <dbReference type="Proteomes" id="UP000886700"/>
    </source>
</evidence>
<name>A0ABM2Y583_MESAU</name>
<dbReference type="PANTHER" id="PTHR13191">
    <property type="entry name" value="RIBOSOMAL RNA PROCESSING PROTEIN 7-RELATED"/>
    <property type="match status" value="1"/>
</dbReference>
<sequence length="302" mass="34604">METAAPESGTTTPVHPCASVHKMVARKKKAGACGPEGSVSSPLGYSAIPVKFSEKQKASHYLYVRQHRVRQDTQSTWPPNRTLFVLNVPPYCTEECLSRLLSSCGAIKTVELQEKPELAESPKEPKSKFFHPKPVPGFRVAYVVFQKPSGVSAALNLKSPMLVSTESHPVKSGIHKWISDYEDSVFDPEALRVEVDTFMEAYDKKIAEEETKAKEEEGVPDEEGWVKVTRRGRRPVLPRTEAASLRVLEREKRKRARKELLNFYAWQHRETKMEHLAQLRKKFEEDKQRIELMRAQRKFRPY</sequence>
<dbReference type="Gene3D" id="3.30.70.330">
    <property type="match status" value="1"/>
</dbReference>
<dbReference type="GeneID" id="101841519"/>
<dbReference type="InterPro" id="IPR040446">
    <property type="entry name" value="RRP7"/>
</dbReference>
<dbReference type="InterPro" id="IPR034890">
    <property type="entry name" value="Rrp7A_RRM"/>
</dbReference>
<proteinExistence type="inferred from homology"/>
<dbReference type="RefSeq" id="XP_040610024.1">
    <property type="nucleotide sequence ID" value="XM_040754090.1"/>
</dbReference>
<evidence type="ECO:0000256" key="1">
    <source>
        <dbReference type="ARBA" id="ARBA00006110"/>
    </source>
</evidence>
<keyword evidence="4" id="KW-1185">Reference proteome</keyword>
<comment type="similarity">
    <text evidence="1">Belongs to the RRP7 family.</text>
</comment>
<feature type="domain" description="Ribosomal RNA-processing protein 7 C-terminal" evidence="2">
    <location>
        <begin position="184"/>
        <end position="302"/>
    </location>
</feature>
<dbReference type="InterPro" id="IPR024326">
    <property type="entry name" value="RRP7_C"/>
</dbReference>
<organism evidence="4 5">
    <name type="scientific">Mesocricetus auratus</name>
    <name type="common">Golden hamster</name>
    <dbReference type="NCBI Taxonomy" id="10036"/>
    <lineage>
        <taxon>Eukaryota</taxon>
        <taxon>Metazoa</taxon>
        <taxon>Chordata</taxon>
        <taxon>Craniata</taxon>
        <taxon>Vertebrata</taxon>
        <taxon>Euteleostomi</taxon>
        <taxon>Mammalia</taxon>
        <taxon>Eutheria</taxon>
        <taxon>Euarchontoglires</taxon>
        <taxon>Glires</taxon>
        <taxon>Rodentia</taxon>
        <taxon>Myomorpha</taxon>
        <taxon>Muroidea</taxon>
        <taxon>Cricetidae</taxon>
        <taxon>Cricetinae</taxon>
        <taxon>Mesocricetus</taxon>
    </lineage>
</organism>
<evidence type="ECO:0000313" key="5">
    <source>
        <dbReference type="RefSeq" id="XP_040610024.1"/>
    </source>
</evidence>
<dbReference type="InterPro" id="IPR012677">
    <property type="entry name" value="Nucleotide-bd_a/b_plait_sf"/>
</dbReference>
<dbReference type="SUPFAM" id="SSF54928">
    <property type="entry name" value="RNA-binding domain, RBD"/>
    <property type="match status" value="1"/>
</dbReference>